<dbReference type="STRING" id="1116472.MGMO_105c00110"/>
<dbReference type="GO" id="GO:0043683">
    <property type="term" value="P:type IV pilus assembly"/>
    <property type="evidence" value="ECO:0007669"/>
    <property type="project" value="TreeGrafter"/>
</dbReference>
<gene>
    <name evidence="2" type="ORF">MGMO_105c00110</name>
</gene>
<feature type="transmembrane region" description="Helical" evidence="1">
    <location>
        <begin position="21"/>
        <end position="43"/>
    </location>
</feature>
<dbReference type="PANTHER" id="PTHR40278">
    <property type="entry name" value="DNA UTILIZATION PROTEIN HOFN"/>
    <property type="match status" value="1"/>
</dbReference>
<dbReference type="eggNOG" id="COG3166">
    <property type="taxonomic scope" value="Bacteria"/>
</dbReference>
<dbReference type="AlphaFoldDB" id="V5BU09"/>
<organism evidence="2 3">
    <name type="scientific">Methyloglobulus morosus KoM1</name>
    <dbReference type="NCBI Taxonomy" id="1116472"/>
    <lineage>
        <taxon>Bacteria</taxon>
        <taxon>Pseudomonadati</taxon>
        <taxon>Pseudomonadota</taxon>
        <taxon>Gammaproteobacteria</taxon>
        <taxon>Methylococcales</taxon>
        <taxon>Methylococcaceae</taxon>
        <taxon>Methyloglobulus</taxon>
    </lineage>
</organism>
<dbReference type="EMBL" id="AYLO01000100">
    <property type="protein sequence ID" value="ESS71359.1"/>
    <property type="molecule type" value="Genomic_DNA"/>
</dbReference>
<name>V5BU09_9GAMM</name>
<comment type="caution">
    <text evidence="2">The sequence shown here is derived from an EMBL/GenBank/DDBJ whole genome shotgun (WGS) entry which is preliminary data.</text>
</comment>
<keyword evidence="1" id="KW-1133">Transmembrane helix</keyword>
<reference evidence="2 3" key="1">
    <citation type="journal article" date="2013" name="Genome Announc.">
        <title>Draft Genome Sequence of the Methanotrophic Gammaproteobacterium Methyloglobulus morosus DSM 22980 Strain KoM1.</title>
        <authorList>
            <person name="Poehlein A."/>
            <person name="Deutzmann J.S."/>
            <person name="Daniel R."/>
            <person name="Simeonova D.D."/>
        </authorList>
    </citation>
    <scope>NUCLEOTIDE SEQUENCE [LARGE SCALE GENOMIC DNA]</scope>
    <source>
        <strain evidence="2 3">KoM1</strain>
    </source>
</reference>
<accession>V5BU09</accession>
<keyword evidence="1" id="KW-0812">Transmembrane</keyword>
<protein>
    <submittedName>
        <fullName evidence="2">Fimbrial assembly family protein</fullName>
    </submittedName>
</protein>
<sequence>MAKINLLPWREELRQEKKKEFLSLLGLAALMTVIVMGLVHLYMLGLKEHQGQRNKLLQDEIALLDTKIVEVKSIGERKSKLLSKIDLVQRLQESRPEIVHLFDEIPRTTPDGVFLTKFTQLGADITFDGKTQSNARVSAFMRAVEASSWLRTPKLGVIISPDKTNVEQNSDFTLRATLGKKITEANEKVKR</sequence>
<evidence type="ECO:0000313" key="3">
    <source>
        <dbReference type="Proteomes" id="UP000017842"/>
    </source>
</evidence>
<keyword evidence="3" id="KW-1185">Reference proteome</keyword>
<dbReference type="GO" id="GO:0043107">
    <property type="term" value="P:type IV pilus-dependent motility"/>
    <property type="evidence" value="ECO:0007669"/>
    <property type="project" value="TreeGrafter"/>
</dbReference>
<dbReference type="Proteomes" id="UP000017842">
    <property type="component" value="Unassembled WGS sequence"/>
</dbReference>
<keyword evidence="1" id="KW-0472">Membrane</keyword>
<evidence type="ECO:0000256" key="1">
    <source>
        <dbReference type="SAM" id="Phobius"/>
    </source>
</evidence>
<evidence type="ECO:0000313" key="2">
    <source>
        <dbReference type="EMBL" id="ESS71359.1"/>
    </source>
</evidence>
<proteinExistence type="predicted"/>
<dbReference type="InterPro" id="IPR052534">
    <property type="entry name" value="Extracell_DNA_Util/SecSys_Comp"/>
</dbReference>
<dbReference type="Pfam" id="PF05137">
    <property type="entry name" value="PilN"/>
    <property type="match status" value="1"/>
</dbReference>
<dbReference type="PANTHER" id="PTHR40278:SF2">
    <property type="entry name" value="TYPE IV PILUS INNER MEMBRANE COMPONENT PILN"/>
    <property type="match status" value="1"/>
</dbReference>
<dbReference type="RefSeq" id="WP_023495530.1">
    <property type="nucleotide sequence ID" value="NZ_AYLO01000100.1"/>
</dbReference>
<dbReference type="PATRIC" id="fig|1116472.3.peg.2839"/>
<dbReference type="OrthoDB" id="5296173at2"/>
<dbReference type="InterPro" id="IPR007813">
    <property type="entry name" value="PilN"/>
</dbReference>